<dbReference type="RefSeq" id="WP_090733085.1">
    <property type="nucleotide sequence ID" value="NZ_FNYQ01000055.1"/>
</dbReference>
<dbReference type="PANTHER" id="PTHR46696">
    <property type="entry name" value="P450, PUTATIVE (EUROFUNG)-RELATED"/>
    <property type="match status" value="1"/>
</dbReference>
<dbReference type="GO" id="GO:0005506">
    <property type="term" value="F:iron ion binding"/>
    <property type="evidence" value="ECO:0007669"/>
    <property type="project" value="InterPro"/>
</dbReference>
<dbReference type="GO" id="GO:0020037">
    <property type="term" value="F:heme binding"/>
    <property type="evidence" value="ECO:0007669"/>
    <property type="project" value="InterPro"/>
</dbReference>
<dbReference type="GO" id="GO:0004497">
    <property type="term" value="F:monooxygenase activity"/>
    <property type="evidence" value="ECO:0007669"/>
    <property type="project" value="UniProtKB-KW"/>
</dbReference>
<evidence type="ECO:0000256" key="1">
    <source>
        <dbReference type="ARBA" id="ARBA00001971"/>
    </source>
</evidence>
<name>A0A1H6WHQ6_9GAMM</name>
<dbReference type="PROSITE" id="PS00086">
    <property type="entry name" value="CYTOCHROME_P450"/>
    <property type="match status" value="1"/>
</dbReference>
<keyword evidence="5" id="KW-0503">Monooxygenase</keyword>
<dbReference type="GO" id="GO:0008168">
    <property type="term" value="F:methyltransferase activity"/>
    <property type="evidence" value="ECO:0007669"/>
    <property type="project" value="UniProtKB-KW"/>
</dbReference>
<accession>A0A1H6WHQ6</accession>
<dbReference type="AlphaFoldDB" id="A0A1H6WHQ6"/>
<dbReference type="SUPFAM" id="SSF48264">
    <property type="entry name" value="Cytochrome P450"/>
    <property type="match status" value="1"/>
</dbReference>
<dbReference type="InterPro" id="IPR017972">
    <property type="entry name" value="Cyt_P450_CS"/>
</dbReference>
<evidence type="ECO:0000256" key="2">
    <source>
        <dbReference type="ARBA" id="ARBA00010617"/>
    </source>
</evidence>
<comment type="cofactor">
    <cofactor evidence="1">
        <name>heme</name>
        <dbReference type="ChEBI" id="CHEBI:30413"/>
    </cofactor>
</comment>
<dbReference type="OrthoDB" id="4258484at2"/>
<dbReference type="InterPro" id="IPR002397">
    <property type="entry name" value="Cyt_P450_B"/>
</dbReference>
<organism evidence="6 7">
    <name type="scientific">Azotobacter beijerinckii</name>
    <dbReference type="NCBI Taxonomy" id="170623"/>
    <lineage>
        <taxon>Bacteria</taxon>
        <taxon>Pseudomonadati</taxon>
        <taxon>Pseudomonadota</taxon>
        <taxon>Gammaproteobacteria</taxon>
        <taxon>Pseudomonadales</taxon>
        <taxon>Pseudomonadaceae</taxon>
        <taxon>Azotobacter</taxon>
    </lineage>
</organism>
<dbReference type="InterPro" id="IPR001128">
    <property type="entry name" value="Cyt_P450"/>
</dbReference>
<keyword evidence="5" id="KW-0408">Iron</keyword>
<keyword evidence="5" id="KW-0560">Oxidoreductase</keyword>
<dbReference type="GO" id="GO:0003676">
    <property type="term" value="F:nucleic acid binding"/>
    <property type="evidence" value="ECO:0007669"/>
    <property type="project" value="InterPro"/>
</dbReference>
<evidence type="ECO:0000313" key="7">
    <source>
        <dbReference type="Proteomes" id="UP000199250"/>
    </source>
</evidence>
<dbReference type="InterPro" id="IPR036396">
    <property type="entry name" value="Cyt_P450_sf"/>
</dbReference>
<reference evidence="6 7" key="1">
    <citation type="submission" date="2016-10" db="EMBL/GenBank/DDBJ databases">
        <authorList>
            <person name="de Groot N.N."/>
        </authorList>
    </citation>
    <scope>NUCLEOTIDE SEQUENCE [LARGE SCALE GENOMIC DNA]</scope>
    <source>
        <strain evidence="6 7">DSM 373</strain>
    </source>
</reference>
<evidence type="ECO:0000256" key="4">
    <source>
        <dbReference type="ARBA" id="ARBA00022679"/>
    </source>
</evidence>
<dbReference type="PROSITE" id="PS00092">
    <property type="entry name" value="N6_MTASE"/>
    <property type="match status" value="1"/>
</dbReference>
<keyword evidence="5" id="KW-0479">Metal-binding</keyword>
<dbReference type="GO" id="GO:0016705">
    <property type="term" value="F:oxidoreductase activity, acting on paired donors, with incorporation or reduction of molecular oxygen"/>
    <property type="evidence" value="ECO:0007669"/>
    <property type="project" value="InterPro"/>
</dbReference>
<keyword evidence="5" id="KW-0349">Heme</keyword>
<dbReference type="Gene3D" id="1.10.630.10">
    <property type="entry name" value="Cytochrome P450"/>
    <property type="match status" value="1"/>
</dbReference>
<dbReference type="PRINTS" id="PR00359">
    <property type="entry name" value="BP450"/>
</dbReference>
<dbReference type="PANTHER" id="PTHR46696:SF1">
    <property type="entry name" value="CYTOCHROME P450 YJIB-RELATED"/>
    <property type="match status" value="1"/>
</dbReference>
<keyword evidence="3" id="KW-0489">Methyltransferase</keyword>
<evidence type="ECO:0000256" key="5">
    <source>
        <dbReference type="RuleBase" id="RU000461"/>
    </source>
</evidence>
<proteinExistence type="inferred from homology"/>
<gene>
    <name evidence="6" type="ORF">SAMN04244572_02978</name>
</gene>
<dbReference type="EMBL" id="FNYQ01000055">
    <property type="protein sequence ID" value="SEJ16478.1"/>
    <property type="molecule type" value="Genomic_DNA"/>
</dbReference>
<sequence length="399" mass="44540">MTASALEGRALPACNIDLFDDTHLENPYPNYKLLRDAGPVAHLPDLNITVLARYKAIRYALDNWQTFSSGDGVSLNDLLNKAWTGTLIATDPPYHSALRAVLNERVSPRQIRKLTEDIEAKAEKLVDELVERGSFDVITDCAYQFVPPIILDLIGFPKEGSENLLAWAEQIFNVNGPDNNKKMQEAVPSLTKMFEWLEKDCTKERVKPGGFAATIHEAAERGDIRPESVVPLMAGYSIPGTDTTIGLIGSAIYLFANNPDQWQRFCENPDELMRPALAEVLRMESPVQWFARVLKQDYDADGVVVPAGSRVLLLFGAGNRDERHFSNPDHFDISRNPMDHLAFGGGIHGCPGQHLAQLQVSSLLKALARRVKRFEITDMPRRTLNNTTRAFFNLPIAVF</sequence>
<dbReference type="Pfam" id="PF00067">
    <property type="entry name" value="p450"/>
    <property type="match status" value="1"/>
</dbReference>
<protein>
    <submittedName>
        <fullName evidence="6">Cytochrome P450</fullName>
    </submittedName>
</protein>
<comment type="similarity">
    <text evidence="2 5">Belongs to the cytochrome P450 family.</text>
</comment>
<dbReference type="InterPro" id="IPR002052">
    <property type="entry name" value="DNA_methylase_N6_adenine_CS"/>
</dbReference>
<keyword evidence="4" id="KW-0808">Transferase</keyword>
<evidence type="ECO:0000313" key="6">
    <source>
        <dbReference type="EMBL" id="SEJ16478.1"/>
    </source>
</evidence>
<dbReference type="Proteomes" id="UP000199250">
    <property type="component" value="Unassembled WGS sequence"/>
</dbReference>
<dbReference type="GO" id="GO:0032259">
    <property type="term" value="P:methylation"/>
    <property type="evidence" value="ECO:0007669"/>
    <property type="project" value="UniProtKB-KW"/>
</dbReference>
<evidence type="ECO:0000256" key="3">
    <source>
        <dbReference type="ARBA" id="ARBA00022603"/>
    </source>
</evidence>